<comment type="caution">
    <text evidence="1">The sequence shown here is derived from an EMBL/GenBank/DDBJ whole genome shotgun (WGS) entry which is preliminary data.</text>
</comment>
<evidence type="ECO:0000313" key="1">
    <source>
        <dbReference type="EMBL" id="GAA5805870.1"/>
    </source>
</evidence>
<dbReference type="Proteomes" id="UP001476247">
    <property type="component" value="Unassembled WGS sequence"/>
</dbReference>
<organism evidence="1 2">
    <name type="scientific">Helicostylum pulchrum</name>
    <dbReference type="NCBI Taxonomy" id="562976"/>
    <lineage>
        <taxon>Eukaryota</taxon>
        <taxon>Fungi</taxon>
        <taxon>Fungi incertae sedis</taxon>
        <taxon>Mucoromycota</taxon>
        <taxon>Mucoromycotina</taxon>
        <taxon>Mucoromycetes</taxon>
        <taxon>Mucorales</taxon>
        <taxon>Mucorineae</taxon>
        <taxon>Mucoraceae</taxon>
        <taxon>Helicostylum</taxon>
    </lineage>
</organism>
<sequence>MPVSRDYAMCLLFGFEFNPENVIKAKEKIASYGDLEVCFETTEKNPILVPINRIHYDPFTYKRYLQAAPRISEVENSIQLCSDSQIVQFVNAIFGVDMQAYTDYEKQRICAKDVFGIVKLYTNRFESESGFTQWCKGKVNYTQVPFSRKRNESGNTLRMRELYVLKSELHENVVKNIVTKLPYFQKHMENLKKDFVLVGYVRKSVKSAQYRVKNIQSMVNNLYLRSNVDKCFVSYSLDANSDITTRDFKDDIKTLEKIQNVHGNTQNYAGLSTDPVNIQQFIKDNDAIEKIVIDCFPYICDAAEFERSHILDNIKTLSPFNSRKTPRQRSKT</sequence>
<evidence type="ECO:0000313" key="2">
    <source>
        <dbReference type="Proteomes" id="UP001476247"/>
    </source>
</evidence>
<reference evidence="1 2" key="1">
    <citation type="submission" date="2024-04" db="EMBL/GenBank/DDBJ databases">
        <title>genome sequences of Mucor flavus KT1a and Helicostylum pulchrum KT1b strains isolation_sourced from the surface of a dry-aged beef.</title>
        <authorList>
            <person name="Toyotome T."/>
            <person name="Hosono M."/>
            <person name="Torimaru M."/>
            <person name="Fukuda K."/>
            <person name="Mikami N."/>
        </authorList>
    </citation>
    <scope>NUCLEOTIDE SEQUENCE [LARGE SCALE GENOMIC DNA]</scope>
    <source>
        <strain evidence="1 2">KT1b</strain>
    </source>
</reference>
<protein>
    <submittedName>
        <fullName evidence="1">Uncharacterized protein</fullName>
    </submittedName>
</protein>
<proteinExistence type="predicted"/>
<gene>
    <name evidence="1" type="ORF">HPULCUR_011396</name>
</gene>
<dbReference type="EMBL" id="BAABUJ010000052">
    <property type="protein sequence ID" value="GAA5805870.1"/>
    <property type="molecule type" value="Genomic_DNA"/>
</dbReference>
<keyword evidence="2" id="KW-1185">Reference proteome</keyword>
<name>A0ABP9YGA7_9FUNG</name>
<accession>A0ABP9YGA7</accession>